<name>B2T5P3_PARPJ</name>
<dbReference type="Proteomes" id="UP000001739">
    <property type="component" value="Chromosome 1"/>
</dbReference>
<sequence length="135" mass="14342" precursor="true">MIISPASAGLFDPRGNLKLKHLILALFVVSATIAAHHVAAQVPETADANTGSNPTDSDLSKKFPNSMQYTIADSEGKPLAQIAYRVTFPSGITAKGVTDEYGHTVRFRTKNPERLSLAVKATNANVAFLPSASPH</sequence>
<evidence type="ECO:0000313" key="2">
    <source>
        <dbReference type="Proteomes" id="UP000001739"/>
    </source>
</evidence>
<reference evidence="1 2" key="1">
    <citation type="journal article" date="2011" name="J. Bacteriol.">
        <title>Complete genome sequence of the plant growth-promoting endophyte Burkholderia phytofirmans strain PsJN.</title>
        <authorList>
            <person name="Weilharter A."/>
            <person name="Mitter B."/>
            <person name="Shin M.V."/>
            <person name="Chain P.S."/>
            <person name="Nowak J."/>
            <person name="Sessitsch A."/>
        </authorList>
    </citation>
    <scope>NUCLEOTIDE SEQUENCE [LARGE SCALE GENOMIC DNA]</scope>
    <source>
        <strain evidence="2">DSM 17436 / LMG 22146 / PsJN</strain>
    </source>
</reference>
<proteinExistence type="predicted"/>
<dbReference type="EMBL" id="CP001052">
    <property type="protein sequence ID" value="ACD16995.1"/>
    <property type="molecule type" value="Genomic_DNA"/>
</dbReference>
<protein>
    <submittedName>
        <fullName evidence="1">Uncharacterized protein</fullName>
    </submittedName>
</protein>
<gene>
    <name evidence="1" type="ordered locus">Bphyt_2600</name>
</gene>
<dbReference type="KEGG" id="bpy:Bphyt_2600"/>
<dbReference type="AlphaFoldDB" id="B2T5P3"/>
<evidence type="ECO:0000313" key="1">
    <source>
        <dbReference type="EMBL" id="ACD16995.1"/>
    </source>
</evidence>
<accession>B2T5P3</accession>
<dbReference type="HOGENOM" id="CLU_1881832_0_0_4"/>
<dbReference type="STRING" id="398527.Bphyt_2600"/>
<organism evidence="1 2">
    <name type="scientific">Paraburkholderia phytofirmans (strain DSM 17436 / LMG 22146 / PsJN)</name>
    <name type="common">Burkholderia phytofirmans</name>
    <dbReference type="NCBI Taxonomy" id="398527"/>
    <lineage>
        <taxon>Bacteria</taxon>
        <taxon>Pseudomonadati</taxon>
        <taxon>Pseudomonadota</taxon>
        <taxon>Betaproteobacteria</taxon>
        <taxon>Burkholderiales</taxon>
        <taxon>Burkholderiaceae</taxon>
        <taxon>Paraburkholderia</taxon>
    </lineage>
</organism>